<keyword evidence="8" id="KW-0732">Signal</keyword>
<gene>
    <name evidence="9" type="ORF">H1D33_27550</name>
</gene>
<dbReference type="Proteomes" id="UP000510844">
    <property type="component" value="Chromosome"/>
</dbReference>
<feature type="transmembrane region" description="Helical" evidence="7">
    <location>
        <begin position="250"/>
        <end position="271"/>
    </location>
</feature>
<feature type="region of interest" description="Disordered" evidence="6">
    <location>
        <begin position="390"/>
        <end position="417"/>
    </location>
</feature>
<keyword evidence="3 7" id="KW-0812">Transmembrane</keyword>
<reference evidence="9 10" key="2">
    <citation type="journal article" date="2021" name="Mar. Drugs">
        <title>A New Micromonospora Strain with Antibiotic Activity Isolated from the Microbiome of a Mid-Atlantic Deep-Sea Sponge.</title>
        <authorList>
            <person name="Back C.R."/>
            <person name="Stennett H.L."/>
            <person name="Williams S.E."/>
            <person name="Wang L."/>
            <person name="Ojeda Gomez J."/>
            <person name="Abdulle O.M."/>
            <person name="Duffy T."/>
            <person name="Neal C."/>
            <person name="Mantell J."/>
            <person name="Jepson M.A."/>
            <person name="Hendry K.R."/>
            <person name="Powell D."/>
            <person name="Stach J.E.M."/>
            <person name="Essex-Lopresti A.E."/>
            <person name="Willis C.L."/>
            <person name="Curnow P."/>
            <person name="Race P.R."/>
        </authorList>
    </citation>
    <scope>NUCLEOTIDE SEQUENCE [LARGE SCALE GENOMIC DNA]</scope>
    <source>
        <strain evidence="9 10">28ISP2-46</strain>
    </source>
</reference>
<organism evidence="9 10">
    <name type="scientific">Micromonospora robiginosa</name>
    <dbReference type="NCBI Taxonomy" id="2749844"/>
    <lineage>
        <taxon>Bacteria</taxon>
        <taxon>Bacillati</taxon>
        <taxon>Actinomycetota</taxon>
        <taxon>Actinomycetes</taxon>
        <taxon>Micromonosporales</taxon>
        <taxon>Micromonosporaceae</taxon>
        <taxon>Micromonospora</taxon>
    </lineage>
</organism>
<dbReference type="GO" id="GO:0005886">
    <property type="term" value="C:plasma membrane"/>
    <property type="evidence" value="ECO:0007669"/>
    <property type="project" value="UniProtKB-SubCell"/>
</dbReference>
<evidence type="ECO:0000256" key="2">
    <source>
        <dbReference type="ARBA" id="ARBA00022475"/>
    </source>
</evidence>
<feature type="transmembrane region" description="Helical" evidence="7">
    <location>
        <begin position="171"/>
        <end position="192"/>
    </location>
</feature>
<proteinExistence type="predicted"/>
<dbReference type="EMBL" id="CP059322">
    <property type="protein sequence ID" value="QLQ36949.1"/>
    <property type="molecule type" value="Genomic_DNA"/>
</dbReference>
<dbReference type="RefSeq" id="WP_181569452.1">
    <property type="nucleotide sequence ID" value="NZ_CP059322.2"/>
</dbReference>
<sequence>MVPFPVFWCFALLSNTAASAQWVNIAWALGDNRLPAAVLAVWQISALLGTIPGVLLGARAARRFGHVRTLVWSSAVEAVSCLAVAAAAWDTGGGLSTRRALLVAVVCSVTPFAVGFGGPSWLALVSAWPGTASRTRQLLLDSIQFQLGRTAGPPVAAFLIATVGHPVPVAAVANAATFLAVTVIMAAAARTLRHVPPPPAPAGGPTPARRPSWRLFGSTAVLAAAGYALASDTSRLYVARLIRAADQPAVVFSVTVSVVALTAAVAAAVAARRRLPDRRLAQLGLGLLAAGLVTWATASTLGVPAWIAGGALVGASLPLAHAALTSLVMGEAGDADQATGAAVTMATNTGAVALGSTVVAPLVSPLGPLVFLPMAAVAAVALARVRRRYRADPPPPPAGPVPVGAVSARGTPPDRPR</sequence>
<dbReference type="InterPro" id="IPR036259">
    <property type="entry name" value="MFS_trans_sf"/>
</dbReference>
<dbReference type="SUPFAM" id="SSF103473">
    <property type="entry name" value="MFS general substrate transporter"/>
    <property type="match status" value="1"/>
</dbReference>
<evidence type="ECO:0000256" key="7">
    <source>
        <dbReference type="SAM" id="Phobius"/>
    </source>
</evidence>
<dbReference type="Gene3D" id="1.20.1250.20">
    <property type="entry name" value="MFS general substrate transporter like domains"/>
    <property type="match status" value="1"/>
</dbReference>
<evidence type="ECO:0000256" key="6">
    <source>
        <dbReference type="SAM" id="MobiDB-lite"/>
    </source>
</evidence>
<feature type="signal peptide" evidence="8">
    <location>
        <begin position="1"/>
        <end position="20"/>
    </location>
</feature>
<protein>
    <recommendedName>
        <fullName evidence="11">MFS transporter</fullName>
    </recommendedName>
</protein>
<feature type="transmembrane region" description="Helical" evidence="7">
    <location>
        <begin position="283"/>
        <end position="301"/>
    </location>
</feature>
<feature type="transmembrane region" description="Helical" evidence="7">
    <location>
        <begin position="366"/>
        <end position="385"/>
    </location>
</feature>
<keyword evidence="5 7" id="KW-0472">Membrane</keyword>
<dbReference type="AlphaFoldDB" id="A0A7L6B4V6"/>
<evidence type="ECO:0000256" key="3">
    <source>
        <dbReference type="ARBA" id="ARBA00022692"/>
    </source>
</evidence>
<keyword evidence="10" id="KW-1185">Reference proteome</keyword>
<dbReference type="PANTHER" id="PTHR23513">
    <property type="entry name" value="INTEGRAL MEMBRANE EFFLUX PROTEIN-RELATED"/>
    <property type="match status" value="1"/>
</dbReference>
<evidence type="ECO:0000256" key="5">
    <source>
        <dbReference type="ARBA" id="ARBA00023136"/>
    </source>
</evidence>
<evidence type="ECO:0000313" key="9">
    <source>
        <dbReference type="EMBL" id="QLQ36949.1"/>
    </source>
</evidence>
<feature type="chain" id="PRO_5038481385" description="MFS transporter" evidence="8">
    <location>
        <begin position="21"/>
        <end position="417"/>
    </location>
</feature>
<evidence type="ECO:0000256" key="1">
    <source>
        <dbReference type="ARBA" id="ARBA00004651"/>
    </source>
</evidence>
<dbReference type="InterPro" id="IPR011701">
    <property type="entry name" value="MFS"/>
</dbReference>
<dbReference type="Pfam" id="PF07690">
    <property type="entry name" value="MFS_1"/>
    <property type="match status" value="1"/>
</dbReference>
<dbReference type="GO" id="GO:0022857">
    <property type="term" value="F:transmembrane transporter activity"/>
    <property type="evidence" value="ECO:0007669"/>
    <property type="project" value="InterPro"/>
</dbReference>
<reference evidence="10" key="1">
    <citation type="submission" date="2020-07" db="EMBL/GenBank/DDBJ databases">
        <title>A new Micromonospora strain with potent antibiotic activity isolated from the microbiome of a mid-Atlantic deep-sea sponge.</title>
        <authorList>
            <person name="Back C.R."/>
            <person name="Stennett H.L."/>
            <person name="Williams S.E."/>
            <person name="Wang L."/>
            <person name="Ojeda Gomez J."/>
            <person name="Abdulle O.M."/>
            <person name="Duffy T."/>
            <person name="Hendry K.R."/>
            <person name="Powell D."/>
            <person name="Stach J.E."/>
            <person name="Essex-Lopresti A.E."/>
            <person name="Willis C.L."/>
            <person name="Curnow P."/>
            <person name="Race P.R."/>
        </authorList>
    </citation>
    <scope>NUCLEOTIDE SEQUENCE [LARGE SCALE GENOMIC DNA]</scope>
    <source>
        <strain evidence="10">28ISP2-46</strain>
    </source>
</reference>
<feature type="transmembrane region" description="Helical" evidence="7">
    <location>
        <begin position="70"/>
        <end position="89"/>
    </location>
</feature>
<dbReference type="KEGG" id="mfeu:H1D33_27550"/>
<feature type="compositionally biased region" description="Low complexity" evidence="6">
    <location>
        <begin position="401"/>
        <end position="410"/>
    </location>
</feature>
<comment type="subcellular location">
    <subcellularLocation>
        <location evidence="1">Cell membrane</location>
        <topology evidence="1">Multi-pass membrane protein</topology>
    </subcellularLocation>
</comment>
<evidence type="ECO:0000313" key="10">
    <source>
        <dbReference type="Proteomes" id="UP000510844"/>
    </source>
</evidence>
<evidence type="ECO:0008006" key="11">
    <source>
        <dbReference type="Google" id="ProtNLM"/>
    </source>
</evidence>
<evidence type="ECO:0000256" key="8">
    <source>
        <dbReference type="SAM" id="SignalP"/>
    </source>
</evidence>
<keyword evidence="4 7" id="KW-1133">Transmembrane helix</keyword>
<name>A0A7L6B4V6_9ACTN</name>
<feature type="transmembrane region" description="Helical" evidence="7">
    <location>
        <begin position="101"/>
        <end position="125"/>
    </location>
</feature>
<feature type="transmembrane region" description="Helical" evidence="7">
    <location>
        <begin position="36"/>
        <end position="58"/>
    </location>
</feature>
<accession>A0A7L6B4V6</accession>
<keyword evidence="2" id="KW-1003">Cell membrane</keyword>
<evidence type="ECO:0000256" key="4">
    <source>
        <dbReference type="ARBA" id="ARBA00022989"/>
    </source>
</evidence>
<dbReference type="PANTHER" id="PTHR23513:SF11">
    <property type="entry name" value="STAPHYLOFERRIN A TRANSPORTER"/>
    <property type="match status" value="1"/>
</dbReference>